<sequence length="324" mass="34704">MATPPQSTQRPPDSSPVPIEDDDSELTGSALQMYSGSASLPDTPIAPLADVESKPPGLALQLDSPGSAPLPFTITILMPIGDVESKLLDPVPFVSSATPIEDAAHQIVTSPSGKSVQPNKHANRWVERVNAPILSARKTLMMTTILVPVMSLMILMILISATLRDWMMDLRRCSLVSTISPFHAKCGSRDHTPGSSIAIFPVTPTGDEGKLPSPTLQAPLLVSYITPTHGAGHQTGITSSGKRVAGHGVQKFVERVQQASHPVSKIDPFAFVQDVDRPSWHAHRDDIDALWNQYLQDIKPFAGDDYDLTTLANPSGAIGAVLHI</sequence>
<keyword evidence="2" id="KW-1133">Transmembrane helix</keyword>
<feature type="transmembrane region" description="Helical" evidence="2">
    <location>
        <begin position="140"/>
        <end position="163"/>
    </location>
</feature>
<organism evidence="3 4">
    <name type="scientific">Hypocrea jecorina (strain ATCC 56765 / BCRC 32924 / NRRL 11460 / Rut C-30)</name>
    <name type="common">Trichoderma reesei</name>
    <dbReference type="NCBI Taxonomy" id="1344414"/>
    <lineage>
        <taxon>Eukaryota</taxon>
        <taxon>Fungi</taxon>
        <taxon>Dikarya</taxon>
        <taxon>Ascomycota</taxon>
        <taxon>Pezizomycotina</taxon>
        <taxon>Sordariomycetes</taxon>
        <taxon>Hypocreomycetidae</taxon>
        <taxon>Hypocreales</taxon>
        <taxon>Hypocreaceae</taxon>
        <taxon>Trichoderma</taxon>
    </lineage>
</organism>
<dbReference type="OrthoDB" id="5050747at2759"/>
<feature type="region of interest" description="Disordered" evidence="1">
    <location>
        <begin position="1"/>
        <end position="62"/>
    </location>
</feature>
<accession>A0A024RY41</accession>
<keyword evidence="2" id="KW-0812">Transmembrane</keyword>
<protein>
    <submittedName>
        <fullName evidence="3">Uncharacterized protein</fullName>
    </submittedName>
</protein>
<dbReference type="Proteomes" id="UP000024376">
    <property type="component" value="Unassembled WGS sequence"/>
</dbReference>
<evidence type="ECO:0000313" key="4">
    <source>
        <dbReference type="Proteomes" id="UP000024376"/>
    </source>
</evidence>
<dbReference type="EMBL" id="KI911178">
    <property type="protein sequence ID" value="ETR97090.1"/>
    <property type="molecule type" value="Genomic_DNA"/>
</dbReference>
<evidence type="ECO:0000256" key="2">
    <source>
        <dbReference type="SAM" id="Phobius"/>
    </source>
</evidence>
<proteinExistence type="predicted"/>
<gene>
    <name evidence="3" type="ORF">M419DRAFT_92549</name>
</gene>
<keyword evidence="2" id="KW-0472">Membrane</keyword>
<reference evidence="4" key="1">
    <citation type="journal article" date="2013" name="Ind. Biotechnol.">
        <title>Comparative genomics analysis of Trichoderma reesei strains.</title>
        <authorList>
            <person name="Koike H."/>
            <person name="Aerts A."/>
            <person name="LaButti K."/>
            <person name="Grigoriev I.V."/>
            <person name="Baker S.E."/>
        </authorList>
    </citation>
    <scope>NUCLEOTIDE SEQUENCE [LARGE SCALE GENOMIC DNA]</scope>
    <source>
        <strain evidence="4">ATCC 56765 / BCRC 32924 / NRRL 11460 / Rut C-30</strain>
    </source>
</reference>
<name>A0A024RY41_HYPJR</name>
<dbReference type="KEGG" id="trr:M419DRAFT_92549"/>
<dbReference type="AlphaFoldDB" id="A0A024RY41"/>
<evidence type="ECO:0000256" key="1">
    <source>
        <dbReference type="SAM" id="MobiDB-lite"/>
    </source>
</evidence>
<feature type="compositionally biased region" description="Polar residues" evidence="1">
    <location>
        <begin position="26"/>
        <end position="40"/>
    </location>
</feature>
<feature type="compositionally biased region" description="Polar residues" evidence="1">
    <location>
        <begin position="1"/>
        <end position="12"/>
    </location>
</feature>
<dbReference type="HOGENOM" id="CLU_858049_0_0_1"/>
<evidence type="ECO:0000313" key="3">
    <source>
        <dbReference type="EMBL" id="ETR97090.1"/>
    </source>
</evidence>